<dbReference type="InterPro" id="IPR013427">
    <property type="entry name" value="Haem-bd_dom_put"/>
</dbReference>
<protein>
    <submittedName>
        <fullName evidence="6">C-type cytochrome</fullName>
    </submittedName>
</protein>
<dbReference type="Proteomes" id="UP000324479">
    <property type="component" value="Unassembled WGS sequence"/>
</dbReference>
<evidence type="ECO:0000256" key="3">
    <source>
        <dbReference type="ARBA" id="ARBA00023004"/>
    </source>
</evidence>
<dbReference type="Gene3D" id="2.120.10.30">
    <property type="entry name" value="TolB, C-terminal domain"/>
    <property type="match status" value="1"/>
</dbReference>
<dbReference type="SUPFAM" id="SSF50952">
    <property type="entry name" value="Soluble quinoprotein glucose dehydrogenase"/>
    <property type="match status" value="1"/>
</dbReference>
<dbReference type="InterPro" id="IPR009056">
    <property type="entry name" value="Cyt_c-like_dom"/>
</dbReference>
<sequence>MRPGGIETRRRSFRDWHGFTGYRVPSLLCSDPIQSFFRCRRQIMFPVKQCFFACAVLLLVAATARTADADRTPWTSSRVTGTPDLPRDYRVRRVFPKLQFTAPVELMMLGGTGRMAVLESSGRLHTFEIDGDPDSADLAGELRTHVDKFQSALGFGVHPQFDQNRQVFLVYTRGQGSLPDGTRLSRFRMTDANPPQLDFASEEIVLTWHSGGHNGSAIRFDHRGLLYFSAGDGATPFPPDEFDVSQDLSDLRSTICRIDVDHSDGDRGYTIPADNPFVDLPGARGEIWAYGFRNPWRFDLIPGTDRILCGDVGWELWELVFEVRRGGNYGWSLFEGPQRIRSDLEQGPTPIQKPVVAYPHTVGQSITGGLVYRGTELPSLRDAFLYGDWVTGRLWGLRHDESGVTWNPVLAETGLQITSFAQRPDGEVLVLSYDGGIYQLEKNPLAGKTTDFPRKLSETGLFRSTRSLQPSPGVIPYQIAAQAYQDGARGEFVIGIPGNGSAVPAARWTGWKFPAGTVFAKTISLESFNDGQPTRRRVETQLLHFDGLMWHPYSYAWNPEQTDAALVDAAGETLQVSLRDADGQLRSVDWTISNRAQCQTCHKRWHGGGIGFKLENLSLDSDSQSSSQLRQLIELGVLNEKRVEQFEVRAMVDPHDSTADLDRRARSYLTANCAHCHRREGGGTAPLELVFSKQTSEINAVGETPTQGDFGITGANVIRPGDPYHSVLFYRMATSGPGHMPKLWQRDNDLAGLRLIHDWIASMPNGETTADSASTDAVASALREFSELAFGDADAERQTRVARSAAEQGDLIRAALLERFLPPDERKKRLGDAIEPDAILALDGNAASGRELLMDSKALQCLQCHRVAGAGKSTGPDLDGLGKKRSKQQLLDSILNPSRQVEAEYRTRTVLTRDGEVISGLVVRQTDSEVVIRSADGKDHPIDAADIETIKEQSESLMPTGQVAQLTAQELADLLEYLSTL</sequence>
<reference evidence="6 7" key="1">
    <citation type="submission" date="2019-08" db="EMBL/GenBank/DDBJ databases">
        <authorList>
            <person name="Dhanesh K."/>
            <person name="Kumar G."/>
            <person name="Sasikala C."/>
            <person name="Venkata Ramana C."/>
        </authorList>
    </citation>
    <scope>NUCLEOTIDE SEQUENCE [LARGE SCALE GENOMIC DNA]</scope>
    <source>
        <strain evidence="6 7">JC645</strain>
    </source>
</reference>
<keyword evidence="3 4" id="KW-0408">Iron</keyword>
<dbReference type="GO" id="GO:0046872">
    <property type="term" value="F:metal ion binding"/>
    <property type="evidence" value="ECO:0007669"/>
    <property type="project" value="UniProtKB-KW"/>
</dbReference>
<dbReference type="EMBL" id="VWOX01000003">
    <property type="protein sequence ID" value="KAA5545419.1"/>
    <property type="molecule type" value="Genomic_DNA"/>
</dbReference>
<feature type="domain" description="Cytochrome c" evidence="5">
    <location>
        <begin position="844"/>
        <end position="981"/>
    </location>
</feature>
<dbReference type="Gene3D" id="1.10.760.10">
    <property type="entry name" value="Cytochrome c-like domain"/>
    <property type="match status" value="1"/>
</dbReference>
<evidence type="ECO:0000313" key="6">
    <source>
        <dbReference type="EMBL" id="KAA5545419.1"/>
    </source>
</evidence>
<evidence type="ECO:0000313" key="7">
    <source>
        <dbReference type="Proteomes" id="UP000324479"/>
    </source>
</evidence>
<dbReference type="PANTHER" id="PTHR19328:SF75">
    <property type="entry name" value="ALDOSE SUGAR DEHYDROGENASE YLII"/>
    <property type="match status" value="1"/>
</dbReference>
<dbReference type="SUPFAM" id="SSF46626">
    <property type="entry name" value="Cytochrome c"/>
    <property type="match status" value="1"/>
</dbReference>
<evidence type="ECO:0000256" key="4">
    <source>
        <dbReference type="PROSITE-ProRule" id="PRU00433"/>
    </source>
</evidence>
<dbReference type="Pfam" id="PF07995">
    <property type="entry name" value="GSDH"/>
    <property type="match status" value="1"/>
</dbReference>
<dbReference type="PANTHER" id="PTHR19328">
    <property type="entry name" value="HEDGEHOG-INTERACTING PROTEIN"/>
    <property type="match status" value="1"/>
</dbReference>
<dbReference type="PROSITE" id="PS51007">
    <property type="entry name" value="CYTC"/>
    <property type="match status" value="1"/>
</dbReference>
<evidence type="ECO:0000256" key="2">
    <source>
        <dbReference type="ARBA" id="ARBA00022723"/>
    </source>
</evidence>
<evidence type="ECO:0000259" key="5">
    <source>
        <dbReference type="PROSITE" id="PS51007"/>
    </source>
</evidence>
<dbReference type="AlphaFoldDB" id="A0A5M6DGU0"/>
<dbReference type="InterPro" id="IPR012938">
    <property type="entry name" value="Glc/Sorbosone_DH"/>
</dbReference>
<dbReference type="InterPro" id="IPR011041">
    <property type="entry name" value="Quinoprot_gluc/sorb_DH_b-prop"/>
</dbReference>
<organism evidence="6 7">
    <name type="scientific">Roseiconus nitratireducens</name>
    <dbReference type="NCBI Taxonomy" id="2605748"/>
    <lineage>
        <taxon>Bacteria</taxon>
        <taxon>Pseudomonadati</taxon>
        <taxon>Planctomycetota</taxon>
        <taxon>Planctomycetia</taxon>
        <taxon>Pirellulales</taxon>
        <taxon>Pirellulaceae</taxon>
        <taxon>Roseiconus</taxon>
    </lineage>
</organism>
<comment type="caution">
    <text evidence="6">The sequence shown here is derived from an EMBL/GenBank/DDBJ whole genome shotgun (WGS) entry which is preliminary data.</text>
</comment>
<gene>
    <name evidence="6" type="ORF">FYK55_07145</name>
</gene>
<name>A0A5M6DGU0_9BACT</name>
<dbReference type="GO" id="GO:0020037">
    <property type="term" value="F:heme binding"/>
    <property type="evidence" value="ECO:0007669"/>
    <property type="project" value="InterPro"/>
</dbReference>
<keyword evidence="1 4" id="KW-0349">Heme</keyword>
<dbReference type="NCBIfam" id="TIGR02603">
    <property type="entry name" value="CxxCH_TIGR02603"/>
    <property type="match status" value="1"/>
</dbReference>
<keyword evidence="7" id="KW-1185">Reference proteome</keyword>
<dbReference type="InterPro" id="IPR036909">
    <property type="entry name" value="Cyt_c-like_dom_sf"/>
</dbReference>
<dbReference type="GO" id="GO:0009055">
    <property type="term" value="F:electron transfer activity"/>
    <property type="evidence" value="ECO:0007669"/>
    <property type="project" value="InterPro"/>
</dbReference>
<proteinExistence type="predicted"/>
<accession>A0A5M6DGU0</accession>
<keyword evidence="2 4" id="KW-0479">Metal-binding</keyword>
<evidence type="ECO:0000256" key="1">
    <source>
        <dbReference type="ARBA" id="ARBA00022617"/>
    </source>
</evidence>
<dbReference type="InterPro" id="IPR011042">
    <property type="entry name" value="6-blade_b-propeller_TolB-like"/>
</dbReference>